<reference evidence="2" key="1">
    <citation type="submission" date="2023-05" db="EMBL/GenBank/DDBJ databases">
        <title>Metabolic capabilities are highly conserved among human nasal-associated Corynebacterium species in pangenomic analyses.</title>
        <authorList>
            <person name="Tran T.H."/>
            <person name="Roberts A.Q."/>
            <person name="Escapa I.F."/>
            <person name="Gao W."/>
            <person name="Conlan S."/>
            <person name="Kong H."/>
            <person name="Segre J.A."/>
            <person name="Kelly M.S."/>
            <person name="Lemon K.P."/>
        </authorList>
    </citation>
    <scope>NUCLEOTIDE SEQUENCE</scope>
    <source>
        <strain evidence="2">KPL2618</strain>
    </source>
</reference>
<name>A0AAP4F7N6_9CORY</name>
<evidence type="ECO:0000313" key="3">
    <source>
        <dbReference type="Proteomes" id="UP001230317"/>
    </source>
</evidence>
<dbReference type="SUPFAM" id="SSF81442">
    <property type="entry name" value="Cytochrome c oxidase subunit I-like"/>
    <property type="match status" value="1"/>
</dbReference>
<proteinExistence type="predicted"/>
<protein>
    <submittedName>
        <fullName evidence="2">DUF2871 domain-containing protein</fullName>
    </submittedName>
</protein>
<dbReference type="AlphaFoldDB" id="A0AAP4F7N6"/>
<dbReference type="Gene3D" id="1.20.210.10">
    <property type="entry name" value="Cytochrome c oxidase-like, subunit I domain"/>
    <property type="match status" value="1"/>
</dbReference>
<dbReference type="InterPro" id="IPR036927">
    <property type="entry name" value="Cyt_c_oxase-like_su1_sf"/>
</dbReference>
<dbReference type="InterPro" id="IPR021299">
    <property type="entry name" value="DUF2871"/>
</dbReference>
<accession>A0AAP4F7N6</accession>
<organism evidence="2 3">
    <name type="scientific">Corynebacterium accolens</name>
    <dbReference type="NCBI Taxonomy" id="38284"/>
    <lineage>
        <taxon>Bacteria</taxon>
        <taxon>Bacillati</taxon>
        <taxon>Actinomycetota</taxon>
        <taxon>Actinomycetes</taxon>
        <taxon>Mycobacteriales</taxon>
        <taxon>Corynebacteriaceae</taxon>
        <taxon>Corynebacterium</taxon>
    </lineage>
</organism>
<feature type="transmembrane region" description="Helical" evidence="1">
    <location>
        <begin position="45"/>
        <end position="65"/>
    </location>
</feature>
<evidence type="ECO:0000313" key="2">
    <source>
        <dbReference type="EMBL" id="MDK4334263.1"/>
    </source>
</evidence>
<feature type="transmembrane region" description="Helical" evidence="1">
    <location>
        <begin position="107"/>
        <end position="128"/>
    </location>
</feature>
<dbReference type="Proteomes" id="UP001230317">
    <property type="component" value="Unassembled WGS sequence"/>
</dbReference>
<dbReference type="RefSeq" id="WP_005281911.1">
    <property type="nucleotide sequence ID" value="NZ_CP100377.1"/>
</dbReference>
<comment type="caution">
    <text evidence="2">The sequence shown here is derived from an EMBL/GenBank/DDBJ whole genome shotgun (WGS) entry which is preliminary data.</text>
</comment>
<dbReference type="Pfam" id="PF11070">
    <property type="entry name" value="DUF2871"/>
    <property type="match status" value="1"/>
</dbReference>
<dbReference type="EMBL" id="JASNVU010000002">
    <property type="protein sequence ID" value="MDK4334263.1"/>
    <property type="molecule type" value="Genomic_DNA"/>
</dbReference>
<keyword evidence="1" id="KW-1133">Transmembrane helix</keyword>
<sequence>MKALYRAAIFYLVLGLVAGLFYREFTKLQDFPEGEYTQLSVAHTHLLALGFMLFLIFLALEKVFALSRHHQLFNSFFWLYNVGVVLTVGMQISHGILTVLGKESNEMISGIAGLGHIFITVGLTVFLVNLGRAIKDPDDGSANASVNA</sequence>
<feature type="transmembrane region" description="Helical" evidence="1">
    <location>
        <begin position="77"/>
        <end position="101"/>
    </location>
</feature>
<keyword evidence="1" id="KW-0472">Membrane</keyword>
<gene>
    <name evidence="2" type="ORF">QPX58_02370</name>
</gene>
<keyword evidence="1" id="KW-0812">Transmembrane</keyword>
<feature type="transmembrane region" description="Helical" evidence="1">
    <location>
        <begin position="7"/>
        <end position="25"/>
    </location>
</feature>
<evidence type="ECO:0000256" key="1">
    <source>
        <dbReference type="SAM" id="Phobius"/>
    </source>
</evidence>